<dbReference type="GO" id="GO:0046654">
    <property type="term" value="P:tetrahydrofolate biosynthetic process"/>
    <property type="evidence" value="ECO:0007669"/>
    <property type="project" value="UniProtKB-UniPathway"/>
</dbReference>
<evidence type="ECO:0000256" key="19">
    <source>
        <dbReference type="ARBA" id="ARBA00047493"/>
    </source>
</evidence>
<dbReference type="STRING" id="45070.Lnau_1357"/>
<evidence type="ECO:0000256" key="21">
    <source>
        <dbReference type="ARBA" id="ARBA00049035"/>
    </source>
</evidence>
<evidence type="ECO:0000256" key="13">
    <source>
        <dbReference type="ARBA" id="ARBA00022840"/>
    </source>
</evidence>
<evidence type="ECO:0000256" key="9">
    <source>
        <dbReference type="ARBA" id="ARBA00019357"/>
    </source>
</evidence>
<comment type="function">
    <text evidence="2">Functions in two distinct reactions of the de novo folate biosynthetic pathway. Catalyzes the addition of a glutamate residue to dihydropteroate (7,8-dihydropteroate or H2Pte) to form dihydrofolate (7,8-dihydrofolate monoglutamate or H2Pte-Glu). Also catalyzes successive additions of L-glutamate to tetrahydrofolate or 10-formyltetrahydrofolate or 5,10-methylenetetrahydrofolate, leading to folylpolyglutamate derivatives.</text>
</comment>
<comment type="similarity">
    <text evidence="5 23">Belongs to the folylpolyglutamate synthase family.</text>
</comment>
<dbReference type="Pfam" id="PF08245">
    <property type="entry name" value="Mur_ligase_M"/>
    <property type="match status" value="1"/>
</dbReference>
<name>A0A0W0WVN6_9GAMM</name>
<keyword evidence="13 23" id="KW-0067">ATP-binding</keyword>
<keyword evidence="15" id="KW-0289">Folate biosynthesis</keyword>
<keyword evidence="10 23" id="KW-0436">Ligase</keyword>
<organism evidence="26 27">
    <name type="scientific">Legionella nautarum</name>
    <dbReference type="NCBI Taxonomy" id="45070"/>
    <lineage>
        <taxon>Bacteria</taxon>
        <taxon>Pseudomonadati</taxon>
        <taxon>Pseudomonadota</taxon>
        <taxon>Gammaproteobacteria</taxon>
        <taxon>Legionellales</taxon>
        <taxon>Legionellaceae</taxon>
        <taxon>Legionella</taxon>
    </lineage>
</organism>
<keyword evidence="27" id="KW-1185">Reference proteome</keyword>
<evidence type="ECO:0000256" key="18">
    <source>
        <dbReference type="ARBA" id="ARBA00032510"/>
    </source>
</evidence>
<evidence type="ECO:0000256" key="14">
    <source>
        <dbReference type="ARBA" id="ARBA00022842"/>
    </source>
</evidence>
<keyword evidence="11" id="KW-0479">Metal-binding</keyword>
<evidence type="ECO:0000256" key="1">
    <source>
        <dbReference type="ARBA" id="ARBA00001946"/>
    </source>
</evidence>
<dbReference type="EC" id="6.3.2.17" evidence="8"/>
<reference evidence="26 27" key="1">
    <citation type="submission" date="2015-11" db="EMBL/GenBank/DDBJ databases">
        <title>Genomic analysis of 38 Legionella species identifies large and diverse effector repertoires.</title>
        <authorList>
            <person name="Burstein D."/>
            <person name="Amaro F."/>
            <person name="Zusman T."/>
            <person name="Lifshitz Z."/>
            <person name="Cohen O."/>
            <person name="Gilbert J.A."/>
            <person name="Pupko T."/>
            <person name="Shuman H.A."/>
            <person name="Segal G."/>
        </authorList>
    </citation>
    <scope>NUCLEOTIDE SEQUENCE [LARGE SCALE GENOMIC DNA]</scope>
    <source>
        <strain evidence="26 27">ATCC 49506</strain>
    </source>
</reference>
<feature type="domain" description="Mur ligase C-terminal" evidence="24">
    <location>
        <begin position="285"/>
        <end position="407"/>
    </location>
</feature>
<dbReference type="GO" id="GO:0004326">
    <property type="term" value="F:tetrahydrofolylpolyglutamate synthase activity"/>
    <property type="evidence" value="ECO:0007669"/>
    <property type="project" value="UniProtKB-EC"/>
</dbReference>
<dbReference type="SUPFAM" id="SSF53244">
    <property type="entry name" value="MurD-like peptide ligases, peptide-binding domain"/>
    <property type="match status" value="1"/>
</dbReference>
<dbReference type="PANTHER" id="PTHR11136:SF0">
    <property type="entry name" value="DIHYDROFOLATE SYNTHETASE-RELATED"/>
    <property type="match status" value="1"/>
</dbReference>
<comment type="catalytic activity">
    <reaction evidence="22">
        <text>7,8-dihydropteroate + L-glutamate + ATP = 7,8-dihydrofolate + ADP + phosphate + H(+)</text>
        <dbReference type="Rhea" id="RHEA:23584"/>
        <dbReference type="ChEBI" id="CHEBI:15378"/>
        <dbReference type="ChEBI" id="CHEBI:17839"/>
        <dbReference type="ChEBI" id="CHEBI:29985"/>
        <dbReference type="ChEBI" id="CHEBI:30616"/>
        <dbReference type="ChEBI" id="CHEBI:43474"/>
        <dbReference type="ChEBI" id="CHEBI:57451"/>
        <dbReference type="ChEBI" id="CHEBI:456216"/>
        <dbReference type="EC" id="6.3.2.12"/>
    </reaction>
</comment>
<dbReference type="PROSITE" id="PS01012">
    <property type="entry name" value="FOLYLPOLYGLU_SYNT_2"/>
    <property type="match status" value="1"/>
</dbReference>
<keyword evidence="12 23" id="KW-0547">Nucleotide-binding</keyword>
<dbReference type="NCBIfam" id="TIGR01499">
    <property type="entry name" value="folC"/>
    <property type="match status" value="1"/>
</dbReference>
<dbReference type="EMBL" id="LNYO01000013">
    <property type="protein sequence ID" value="KTD36373.1"/>
    <property type="molecule type" value="Genomic_DNA"/>
</dbReference>
<dbReference type="UniPathway" id="UPA00077">
    <property type="reaction ID" value="UER00157"/>
</dbReference>
<dbReference type="InterPro" id="IPR018109">
    <property type="entry name" value="Folylpolyglutamate_synth_CS"/>
</dbReference>
<keyword evidence="14" id="KW-0460">Magnesium</keyword>
<dbReference type="GO" id="GO:0046872">
    <property type="term" value="F:metal ion binding"/>
    <property type="evidence" value="ECO:0007669"/>
    <property type="project" value="UniProtKB-KW"/>
</dbReference>
<comment type="subunit">
    <text evidence="6">Monomer.</text>
</comment>
<evidence type="ECO:0000256" key="3">
    <source>
        <dbReference type="ARBA" id="ARBA00004799"/>
    </source>
</evidence>
<evidence type="ECO:0000256" key="20">
    <source>
        <dbReference type="ARBA" id="ARBA00047808"/>
    </source>
</evidence>
<evidence type="ECO:0000259" key="25">
    <source>
        <dbReference type="Pfam" id="PF08245"/>
    </source>
</evidence>
<evidence type="ECO:0000256" key="10">
    <source>
        <dbReference type="ARBA" id="ARBA00022598"/>
    </source>
</evidence>
<comment type="catalytic activity">
    <reaction evidence="20">
        <text>10-formyltetrahydrofolyl-(gamma-L-Glu)(n) + L-glutamate + ATP = 10-formyltetrahydrofolyl-(gamma-L-Glu)(n+1) + ADP + phosphate + H(+)</text>
        <dbReference type="Rhea" id="RHEA:51904"/>
        <dbReference type="Rhea" id="RHEA-COMP:13088"/>
        <dbReference type="Rhea" id="RHEA-COMP:14300"/>
        <dbReference type="ChEBI" id="CHEBI:15378"/>
        <dbReference type="ChEBI" id="CHEBI:29985"/>
        <dbReference type="ChEBI" id="CHEBI:30616"/>
        <dbReference type="ChEBI" id="CHEBI:43474"/>
        <dbReference type="ChEBI" id="CHEBI:134413"/>
        <dbReference type="ChEBI" id="CHEBI:456216"/>
        <dbReference type="EC" id="6.3.2.17"/>
    </reaction>
</comment>
<comment type="catalytic activity">
    <reaction evidence="19">
        <text>(6S)-5,6,7,8-tetrahydrofolyl-(gamma-L-Glu)(n) + L-glutamate + ATP = (6S)-5,6,7,8-tetrahydrofolyl-(gamma-L-Glu)(n+1) + ADP + phosphate + H(+)</text>
        <dbReference type="Rhea" id="RHEA:10580"/>
        <dbReference type="Rhea" id="RHEA-COMP:14738"/>
        <dbReference type="Rhea" id="RHEA-COMP:14740"/>
        <dbReference type="ChEBI" id="CHEBI:15378"/>
        <dbReference type="ChEBI" id="CHEBI:29985"/>
        <dbReference type="ChEBI" id="CHEBI:30616"/>
        <dbReference type="ChEBI" id="CHEBI:43474"/>
        <dbReference type="ChEBI" id="CHEBI:141005"/>
        <dbReference type="ChEBI" id="CHEBI:456216"/>
        <dbReference type="EC" id="6.3.2.17"/>
    </reaction>
</comment>
<dbReference type="GO" id="GO:0046656">
    <property type="term" value="P:folic acid biosynthetic process"/>
    <property type="evidence" value="ECO:0007669"/>
    <property type="project" value="UniProtKB-KW"/>
</dbReference>
<dbReference type="GO" id="GO:0005737">
    <property type="term" value="C:cytoplasm"/>
    <property type="evidence" value="ECO:0007669"/>
    <property type="project" value="TreeGrafter"/>
</dbReference>
<dbReference type="PATRIC" id="fig|45070.6.peg.1423"/>
<dbReference type="RefSeq" id="WP_058504376.1">
    <property type="nucleotide sequence ID" value="NZ_CAAAIF010000001.1"/>
</dbReference>
<gene>
    <name evidence="26" type="primary">folC</name>
    <name evidence="26" type="ORF">Lnau_1357</name>
</gene>
<protein>
    <recommendedName>
        <fullName evidence="9">Dihydrofolate synthase/folylpolyglutamate synthase</fullName>
        <ecNumber evidence="7">6.3.2.12</ecNumber>
        <ecNumber evidence="8">6.3.2.17</ecNumber>
    </recommendedName>
    <alternativeName>
        <fullName evidence="18">Folylpoly-gamma-glutamate synthetase-dihydrofolate synthetase</fullName>
    </alternativeName>
    <alternativeName>
        <fullName evidence="16">Folylpolyglutamate synthetase</fullName>
    </alternativeName>
    <alternativeName>
        <fullName evidence="17">Tetrahydrofolylpolyglutamate synthase</fullName>
    </alternativeName>
</protein>
<comment type="caution">
    <text evidence="26">The sequence shown here is derived from an EMBL/GenBank/DDBJ whole genome shotgun (WGS) entry which is preliminary data.</text>
</comment>
<evidence type="ECO:0000256" key="6">
    <source>
        <dbReference type="ARBA" id="ARBA00011245"/>
    </source>
</evidence>
<dbReference type="InterPro" id="IPR036615">
    <property type="entry name" value="Mur_ligase_C_dom_sf"/>
</dbReference>
<comment type="catalytic activity">
    <reaction evidence="21">
        <text>(6R)-5,10-methylenetetrahydrofolyl-(gamma-L-Glu)(n) + L-glutamate + ATP = (6R)-5,10-methylenetetrahydrofolyl-(gamma-L-Glu)(n+1) + ADP + phosphate + H(+)</text>
        <dbReference type="Rhea" id="RHEA:51912"/>
        <dbReference type="Rhea" id="RHEA-COMP:13257"/>
        <dbReference type="Rhea" id="RHEA-COMP:13258"/>
        <dbReference type="ChEBI" id="CHEBI:15378"/>
        <dbReference type="ChEBI" id="CHEBI:29985"/>
        <dbReference type="ChEBI" id="CHEBI:30616"/>
        <dbReference type="ChEBI" id="CHEBI:43474"/>
        <dbReference type="ChEBI" id="CHEBI:136572"/>
        <dbReference type="ChEBI" id="CHEBI:456216"/>
        <dbReference type="EC" id="6.3.2.17"/>
    </reaction>
</comment>
<comment type="pathway">
    <text evidence="4">Cofactor biosynthesis; tetrahydrofolylpolyglutamate biosynthesis.</text>
</comment>
<evidence type="ECO:0000256" key="11">
    <source>
        <dbReference type="ARBA" id="ARBA00022723"/>
    </source>
</evidence>
<evidence type="ECO:0000256" key="17">
    <source>
        <dbReference type="ARBA" id="ARBA00030592"/>
    </source>
</evidence>
<dbReference type="NCBIfam" id="NF008101">
    <property type="entry name" value="PRK10846.1"/>
    <property type="match status" value="1"/>
</dbReference>
<dbReference type="InterPro" id="IPR036565">
    <property type="entry name" value="Mur-like_cat_sf"/>
</dbReference>
<dbReference type="EC" id="6.3.2.12" evidence="7"/>
<evidence type="ECO:0000256" key="22">
    <source>
        <dbReference type="ARBA" id="ARBA00049161"/>
    </source>
</evidence>
<dbReference type="InterPro" id="IPR004101">
    <property type="entry name" value="Mur_ligase_C"/>
</dbReference>
<evidence type="ECO:0000313" key="27">
    <source>
        <dbReference type="Proteomes" id="UP000054725"/>
    </source>
</evidence>
<comment type="cofactor">
    <cofactor evidence="1">
        <name>Mg(2+)</name>
        <dbReference type="ChEBI" id="CHEBI:18420"/>
    </cofactor>
</comment>
<feature type="domain" description="Mur ligase central" evidence="25">
    <location>
        <begin position="50"/>
        <end position="192"/>
    </location>
</feature>
<evidence type="ECO:0000256" key="16">
    <source>
        <dbReference type="ARBA" id="ARBA00030048"/>
    </source>
</evidence>
<dbReference type="InterPro" id="IPR001645">
    <property type="entry name" value="Folylpolyglutamate_synth"/>
</dbReference>
<evidence type="ECO:0000256" key="5">
    <source>
        <dbReference type="ARBA" id="ARBA00008276"/>
    </source>
</evidence>
<dbReference type="Gene3D" id="3.90.190.20">
    <property type="entry name" value="Mur ligase, C-terminal domain"/>
    <property type="match status" value="1"/>
</dbReference>
<dbReference type="PANTHER" id="PTHR11136">
    <property type="entry name" value="FOLYLPOLYGLUTAMATE SYNTHASE-RELATED"/>
    <property type="match status" value="1"/>
</dbReference>
<accession>A0A0W0WVN6</accession>
<evidence type="ECO:0000256" key="4">
    <source>
        <dbReference type="ARBA" id="ARBA00005150"/>
    </source>
</evidence>
<evidence type="ECO:0000256" key="12">
    <source>
        <dbReference type="ARBA" id="ARBA00022741"/>
    </source>
</evidence>
<evidence type="ECO:0000256" key="15">
    <source>
        <dbReference type="ARBA" id="ARBA00022909"/>
    </source>
</evidence>
<evidence type="ECO:0000313" key="26">
    <source>
        <dbReference type="EMBL" id="KTD36373.1"/>
    </source>
</evidence>
<dbReference type="Proteomes" id="UP000054725">
    <property type="component" value="Unassembled WGS sequence"/>
</dbReference>
<comment type="pathway">
    <text evidence="3">Cofactor biosynthesis; tetrahydrofolate biosynthesis; 7,8-dihydrofolate from 2-amino-4-hydroxy-6-hydroxymethyl-7,8-dihydropteridine diphosphate and 4-aminobenzoate: step 2/2.</text>
</comment>
<dbReference type="Pfam" id="PF02875">
    <property type="entry name" value="Mur_ligase_C"/>
    <property type="match status" value="1"/>
</dbReference>
<dbReference type="FunFam" id="3.40.1190.10:FF:000004">
    <property type="entry name" value="Dihydrofolate synthase/folylpolyglutamate synthase"/>
    <property type="match status" value="1"/>
</dbReference>
<dbReference type="SUPFAM" id="SSF53623">
    <property type="entry name" value="MurD-like peptide ligases, catalytic domain"/>
    <property type="match status" value="1"/>
</dbReference>
<dbReference type="PIRSF" id="PIRSF001563">
    <property type="entry name" value="Folylpolyglu_synth"/>
    <property type="match status" value="1"/>
</dbReference>
<dbReference type="InterPro" id="IPR013221">
    <property type="entry name" value="Mur_ligase_cen"/>
</dbReference>
<evidence type="ECO:0000256" key="7">
    <source>
        <dbReference type="ARBA" id="ARBA00013023"/>
    </source>
</evidence>
<dbReference type="OrthoDB" id="9809356at2"/>
<dbReference type="Gene3D" id="3.40.1190.10">
    <property type="entry name" value="Mur-like, catalytic domain"/>
    <property type="match status" value="1"/>
</dbReference>
<evidence type="ECO:0000259" key="24">
    <source>
        <dbReference type="Pfam" id="PF02875"/>
    </source>
</evidence>
<dbReference type="GO" id="GO:0005524">
    <property type="term" value="F:ATP binding"/>
    <property type="evidence" value="ECO:0007669"/>
    <property type="project" value="UniProtKB-KW"/>
</dbReference>
<dbReference type="GO" id="GO:0008841">
    <property type="term" value="F:dihydrofolate synthase activity"/>
    <property type="evidence" value="ECO:0007669"/>
    <property type="project" value="UniProtKB-EC"/>
</dbReference>
<dbReference type="AlphaFoldDB" id="A0A0W0WVN6"/>
<evidence type="ECO:0000256" key="2">
    <source>
        <dbReference type="ARBA" id="ARBA00002714"/>
    </source>
</evidence>
<evidence type="ECO:0000256" key="23">
    <source>
        <dbReference type="PIRNR" id="PIRNR001563"/>
    </source>
</evidence>
<evidence type="ECO:0000256" key="8">
    <source>
        <dbReference type="ARBA" id="ARBA00013025"/>
    </source>
</evidence>
<sequence>MKPYKDFTLREWLDYLENRHQQEIQLGLSRIQQVAESLSLTNPHAKIITVAGTNGKGSTVAMLEAIYLAAGYQVASYTSPHLLVFNERIRINQQPISDEHLSLAFLAIELGREAIPLTYFEMATLAALWHFKQQQLDLIILEVGLGGRLDATNIIASDLAIITSIDFDHQEFLGETREEIGFEKAGILRENKPFIFADKNPPASIVNRGLALNASMYLVEREYKYRLINGMFELKFQGESFVFPQPKLHSNSAAAAMVASLLLKAELPVDYLHLKEAVEKVFLAGRLQLVQKEGVTTLFDVSHNPQAAEYLAEFIKNFHPKKSVHAVFSALKDKNIAGIVSPLNNVVHHWYPALLTGKRAASRQQLMEALNLDSEKVFICHDDPLTAYQAACRRAHEGDLIVVYGSFMTVGMVMQGVS</sequence>
<proteinExistence type="inferred from homology"/>